<evidence type="ECO:0000313" key="11">
    <source>
        <dbReference type="Proteomes" id="UP000630142"/>
    </source>
</evidence>
<evidence type="ECO:0000256" key="7">
    <source>
        <dbReference type="ARBA" id="ARBA00023136"/>
    </source>
</evidence>
<dbReference type="PANTHER" id="PTHR30574">
    <property type="entry name" value="INNER MEMBRANE PROTEIN YEDE"/>
    <property type="match status" value="1"/>
</dbReference>
<keyword evidence="7 9" id="KW-0472">Membrane</keyword>
<keyword evidence="5 9" id="KW-0812">Transmembrane</keyword>
<evidence type="ECO:0000256" key="1">
    <source>
        <dbReference type="ARBA" id="ARBA00004429"/>
    </source>
</evidence>
<reference evidence="10" key="2">
    <citation type="submission" date="2020-09" db="EMBL/GenBank/DDBJ databases">
        <authorList>
            <person name="Sun Q."/>
            <person name="Kim S."/>
        </authorList>
    </citation>
    <scope>NUCLEOTIDE SEQUENCE</scope>
    <source>
        <strain evidence="10">KCTC 42249</strain>
    </source>
</reference>
<feature type="transmembrane region" description="Helical" evidence="9">
    <location>
        <begin position="46"/>
        <end position="65"/>
    </location>
</feature>
<evidence type="ECO:0000256" key="9">
    <source>
        <dbReference type="SAM" id="Phobius"/>
    </source>
</evidence>
<comment type="caution">
    <text evidence="10">The sequence shown here is derived from an EMBL/GenBank/DDBJ whole genome shotgun (WGS) entry which is preliminary data.</text>
</comment>
<accession>A0A8J3GKS5</accession>
<evidence type="ECO:0000256" key="8">
    <source>
        <dbReference type="ARBA" id="ARBA00035655"/>
    </source>
</evidence>
<feature type="transmembrane region" description="Helical" evidence="9">
    <location>
        <begin position="108"/>
        <end position="129"/>
    </location>
</feature>
<evidence type="ECO:0000256" key="2">
    <source>
        <dbReference type="ARBA" id="ARBA00022448"/>
    </source>
</evidence>
<organism evidence="10 11">
    <name type="scientific">Tianweitania populi</name>
    <dbReference type="NCBI Taxonomy" id="1607949"/>
    <lineage>
        <taxon>Bacteria</taxon>
        <taxon>Pseudomonadati</taxon>
        <taxon>Pseudomonadota</taxon>
        <taxon>Alphaproteobacteria</taxon>
        <taxon>Hyphomicrobiales</taxon>
        <taxon>Phyllobacteriaceae</taxon>
        <taxon>Tianweitania</taxon>
    </lineage>
</organism>
<keyword evidence="11" id="KW-1185">Reference proteome</keyword>
<dbReference type="PANTHER" id="PTHR30574:SF1">
    <property type="entry name" value="SULPHUR TRANSPORT DOMAIN-CONTAINING PROTEIN"/>
    <property type="match status" value="1"/>
</dbReference>
<feature type="transmembrane region" description="Helical" evidence="9">
    <location>
        <begin position="213"/>
        <end position="234"/>
    </location>
</feature>
<comment type="similarity">
    <text evidence="8">Belongs to the TsuA/YedE (TC 9.B.102) family.</text>
</comment>
<feature type="transmembrane region" description="Helical" evidence="9">
    <location>
        <begin position="386"/>
        <end position="411"/>
    </location>
</feature>
<reference evidence="10" key="1">
    <citation type="journal article" date="2014" name="Int. J. Syst. Evol. Microbiol.">
        <title>Complete genome sequence of Corynebacterium casei LMG S-19264T (=DSM 44701T), isolated from a smear-ripened cheese.</title>
        <authorList>
            <consortium name="US DOE Joint Genome Institute (JGI-PGF)"/>
            <person name="Walter F."/>
            <person name="Albersmeier A."/>
            <person name="Kalinowski J."/>
            <person name="Ruckert C."/>
        </authorList>
    </citation>
    <scope>NUCLEOTIDE SEQUENCE</scope>
    <source>
        <strain evidence="10">KCTC 42249</strain>
    </source>
</reference>
<sequence>MIPVAACGEGLLKAYPEQSSSGTAMSSTTYVAPAPAARAPLGTPGLVALAVLVIGTLVLGSIYGARHGALFLVGGALGISLYHAAFGFTSAWRVFILEGRGRGLRVQMLLLALGVLLFFPVLASGTLFGEAVKGSAAPVGTSVIVGAFMFGLGMQLGGGCASGTLFTAGGGNARMLVTLLFFVIGSVLATIHFDWWTSLPSLQPISLVQSFGPWGGIALSLAIFAAIAGITVLVEKRRNGALEQAPASPRQGLSRFLRGPWPLVWGAVALVIFNFATLALAGRPWGVTSAFALWGAKGAQAIGIDPTAWSYWQTPSNAKALQESVFADITSIMDFGIIAGAMLAAALAGSFAPSLKIPLRSVVAAVVGGLLLGYGARIAYGCNIGAYFSGIISGSVHGYLWAVAAFAGNILGAHMRPFFFAERQIRRIDG</sequence>
<keyword evidence="2" id="KW-0813">Transport</keyword>
<keyword evidence="3" id="KW-1003">Cell membrane</keyword>
<name>A0A8J3GKS5_9HYPH</name>
<dbReference type="Proteomes" id="UP000630142">
    <property type="component" value="Unassembled WGS sequence"/>
</dbReference>
<proteinExistence type="inferred from homology"/>
<comment type="subcellular location">
    <subcellularLocation>
        <location evidence="1">Cell inner membrane</location>
        <topology evidence="1">Multi-pass membrane protein</topology>
    </subcellularLocation>
</comment>
<feature type="transmembrane region" description="Helical" evidence="9">
    <location>
        <begin position="263"/>
        <end position="281"/>
    </location>
</feature>
<dbReference type="Pfam" id="PF04143">
    <property type="entry name" value="Sulf_transp"/>
    <property type="match status" value="1"/>
</dbReference>
<feature type="transmembrane region" description="Helical" evidence="9">
    <location>
        <begin position="335"/>
        <end position="355"/>
    </location>
</feature>
<dbReference type="EMBL" id="BMZQ01000002">
    <property type="protein sequence ID" value="GHD15801.1"/>
    <property type="molecule type" value="Genomic_DNA"/>
</dbReference>
<gene>
    <name evidence="10" type="ORF">GCM10016234_23180</name>
</gene>
<keyword evidence="6 9" id="KW-1133">Transmembrane helix</keyword>
<evidence type="ECO:0000256" key="5">
    <source>
        <dbReference type="ARBA" id="ARBA00022692"/>
    </source>
</evidence>
<evidence type="ECO:0000256" key="4">
    <source>
        <dbReference type="ARBA" id="ARBA00022519"/>
    </source>
</evidence>
<protein>
    <recommendedName>
        <fullName evidence="12">YeeE/YedE family protein</fullName>
    </recommendedName>
</protein>
<feature type="transmembrane region" description="Helical" evidence="9">
    <location>
        <begin position="71"/>
        <end position="96"/>
    </location>
</feature>
<evidence type="ECO:0008006" key="12">
    <source>
        <dbReference type="Google" id="ProtNLM"/>
    </source>
</evidence>
<feature type="transmembrane region" description="Helical" evidence="9">
    <location>
        <begin position="175"/>
        <end position="193"/>
    </location>
</feature>
<dbReference type="GO" id="GO:0005886">
    <property type="term" value="C:plasma membrane"/>
    <property type="evidence" value="ECO:0007669"/>
    <property type="project" value="UniProtKB-SubCell"/>
</dbReference>
<keyword evidence="4" id="KW-0997">Cell inner membrane</keyword>
<evidence type="ECO:0000313" key="10">
    <source>
        <dbReference type="EMBL" id="GHD15801.1"/>
    </source>
</evidence>
<dbReference type="InterPro" id="IPR007272">
    <property type="entry name" value="Sulf_transp_TsuA/YedE"/>
</dbReference>
<feature type="transmembrane region" description="Helical" evidence="9">
    <location>
        <begin position="362"/>
        <end position="380"/>
    </location>
</feature>
<evidence type="ECO:0000256" key="3">
    <source>
        <dbReference type="ARBA" id="ARBA00022475"/>
    </source>
</evidence>
<evidence type="ECO:0000256" key="6">
    <source>
        <dbReference type="ARBA" id="ARBA00022989"/>
    </source>
</evidence>
<dbReference type="AlphaFoldDB" id="A0A8J3GKS5"/>